<evidence type="ECO:0000313" key="5">
    <source>
        <dbReference type="EMBL" id="CAB4844811.1"/>
    </source>
</evidence>
<dbReference type="AlphaFoldDB" id="A0A6J7BIE1"/>
<gene>
    <name evidence="5" type="ORF">UFOPK3256_01381</name>
</gene>
<evidence type="ECO:0000256" key="3">
    <source>
        <dbReference type="ARBA" id="ARBA00023239"/>
    </source>
</evidence>
<dbReference type="InterPro" id="IPR005000">
    <property type="entry name" value="Aldolase/citrate-lyase_domain"/>
</dbReference>
<proteinExistence type="inferred from homology"/>
<evidence type="ECO:0000256" key="1">
    <source>
        <dbReference type="ARBA" id="ARBA00005568"/>
    </source>
</evidence>
<keyword evidence="2" id="KW-0479">Metal-binding</keyword>
<dbReference type="PANTHER" id="PTHR30502">
    <property type="entry name" value="2-KETO-3-DEOXY-L-RHAMNONATE ALDOLASE"/>
    <property type="match status" value="1"/>
</dbReference>
<evidence type="ECO:0000259" key="4">
    <source>
        <dbReference type="Pfam" id="PF03328"/>
    </source>
</evidence>
<keyword evidence="3" id="KW-0456">Lyase</keyword>
<dbReference type="InterPro" id="IPR040442">
    <property type="entry name" value="Pyrv_kinase-like_dom_sf"/>
</dbReference>
<dbReference type="GO" id="GO:0046872">
    <property type="term" value="F:metal ion binding"/>
    <property type="evidence" value="ECO:0007669"/>
    <property type="project" value="UniProtKB-KW"/>
</dbReference>
<sequence length="262" mass="28030">MNRLALKEMTRHRGPKFGHYVGEFATPGIGHILASAQCDFVFFDMEHSGFSIESLKQAVRYFEAADVAMIVRTPSKDYDMVARICDAGAQGLMAPMIKDAAEAATVVSYMKYPPVGKRGIALGAAHDNYLPGGIAVQDRLAQGNARTTFFALIETREGAENVDAIAATPGVDCLWVGHFDLSASLGIAGQFEHPDYLAALAKIIEAAKVHGLSLGRLVSSPDEGLADLRKGFDFCCLATDTGLYQRALITGISQLRSASSAN</sequence>
<dbReference type="EMBL" id="CAFAZW010000034">
    <property type="protein sequence ID" value="CAB4844811.1"/>
    <property type="molecule type" value="Genomic_DNA"/>
</dbReference>
<reference evidence="5" key="1">
    <citation type="submission" date="2020-05" db="EMBL/GenBank/DDBJ databases">
        <authorList>
            <person name="Chiriac C."/>
            <person name="Salcher M."/>
            <person name="Ghai R."/>
            <person name="Kavagutti S V."/>
        </authorList>
    </citation>
    <scope>NUCLEOTIDE SEQUENCE</scope>
</reference>
<evidence type="ECO:0000256" key="2">
    <source>
        <dbReference type="ARBA" id="ARBA00022723"/>
    </source>
</evidence>
<name>A0A6J7BIE1_9ZZZZ</name>
<dbReference type="Pfam" id="PF03328">
    <property type="entry name" value="HpcH_HpaI"/>
    <property type="match status" value="1"/>
</dbReference>
<accession>A0A6J7BIE1</accession>
<dbReference type="InterPro" id="IPR050251">
    <property type="entry name" value="HpcH-HpaI_aldolase"/>
</dbReference>
<dbReference type="GO" id="GO:0005737">
    <property type="term" value="C:cytoplasm"/>
    <property type="evidence" value="ECO:0007669"/>
    <property type="project" value="TreeGrafter"/>
</dbReference>
<dbReference type="Gene3D" id="3.20.20.60">
    <property type="entry name" value="Phosphoenolpyruvate-binding domains"/>
    <property type="match status" value="1"/>
</dbReference>
<feature type="domain" description="HpcH/HpaI aldolase/citrate lyase" evidence="4">
    <location>
        <begin position="29"/>
        <end position="245"/>
    </location>
</feature>
<organism evidence="5">
    <name type="scientific">freshwater metagenome</name>
    <dbReference type="NCBI Taxonomy" id="449393"/>
    <lineage>
        <taxon>unclassified sequences</taxon>
        <taxon>metagenomes</taxon>
        <taxon>ecological metagenomes</taxon>
    </lineage>
</organism>
<dbReference type="SUPFAM" id="SSF51621">
    <property type="entry name" value="Phosphoenolpyruvate/pyruvate domain"/>
    <property type="match status" value="1"/>
</dbReference>
<protein>
    <submittedName>
        <fullName evidence="5">Unannotated protein</fullName>
    </submittedName>
</protein>
<comment type="similarity">
    <text evidence="1">Belongs to the HpcH/HpaI aldolase family.</text>
</comment>
<dbReference type="GO" id="GO:0016832">
    <property type="term" value="F:aldehyde-lyase activity"/>
    <property type="evidence" value="ECO:0007669"/>
    <property type="project" value="TreeGrafter"/>
</dbReference>
<dbReference type="InterPro" id="IPR015813">
    <property type="entry name" value="Pyrv/PenolPyrv_kinase-like_dom"/>
</dbReference>
<dbReference type="PANTHER" id="PTHR30502:SF0">
    <property type="entry name" value="PHOSPHOENOLPYRUVATE CARBOXYLASE FAMILY PROTEIN"/>
    <property type="match status" value="1"/>
</dbReference>